<organism evidence="1 2">
    <name type="scientific">Bacillus phage G</name>
    <dbReference type="NCBI Taxonomy" id="2884420"/>
    <lineage>
        <taxon>Viruses</taxon>
        <taxon>Duplodnaviria</taxon>
        <taxon>Heunggongvirae</taxon>
        <taxon>Uroviricota</taxon>
        <taxon>Caudoviricetes</taxon>
        <taxon>Donellivirus</taxon>
        <taxon>Donellivirus gee</taxon>
    </lineage>
</organism>
<dbReference type="RefSeq" id="YP_009015871.1">
    <property type="nucleotide sequence ID" value="NC_023719.1"/>
</dbReference>
<evidence type="ECO:0000313" key="2">
    <source>
        <dbReference type="Proteomes" id="UP000009273"/>
    </source>
</evidence>
<dbReference type="KEGG" id="vg:18563789"/>
<sequence length="390" mass="45204">MSSYVVYDRVVLQTSIKTSFTTIPANTVCTIKNEPKLGSSLILKYGIEEESGNIRDLIFGAPETVVRKVKPEELQQCSYKDLVSKNYWIGNYFMVGPEADIKGLSYKMIGKIVNIDLARNEQDDLLTFEFEGNEYGFERKFVELFFEKYDEEFESMLGEEFISKNQPKNFFLPGARMFYGNEIVIINRILENDKVLIETMEHEEKELSKDDLTPILSVEGGFYDLKHEEVVPQNYTVGNALVAKEEISRHSLLNKLINPQDQVQVLELDGVNINAFEDVYTVMINNDEDVVTKVSYLDLKRFFDPIMKVENKEEVFDTSVFENNVPLNQDQEDNKEDEITITIHELSILGYNFKIDKVDDDKFYIDDQEKPFYFSKLDSLIRALQTLDKI</sequence>
<reference evidence="1 2" key="1">
    <citation type="submission" date="2011-09" db="EMBL/GenBank/DDBJ databases">
        <authorList>
            <person name="Pope W.H."/>
            <person name="Pedulla M.L."/>
            <person name="Ford M.E."/>
            <person name="Peebles C.L."/>
            <person name="Hatfull G.H."/>
            <person name="Hendrix R.W."/>
        </authorList>
    </citation>
    <scope>NUCLEOTIDE SEQUENCE [LARGE SCALE GENOMIC DNA]</scope>
    <source>
        <strain evidence="1">G</strain>
    </source>
</reference>
<proteinExistence type="predicted"/>
<accession>G3MAV9</accession>
<dbReference type="GeneID" id="18563789"/>
<dbReference type="Proteomes" id="UP000009273">
    <property type="component" value="Segment"/>
</dbReference>
<name>G3MAV9_9CAUD</name>
<gene>
    <name evidence="1" type="primary">579</name>
    <name evidence="1" type="ORF">G_579</name>
</gene>
<protein>
    <submittedName>
        <fullName evidence="1">Gp579</fullName>
    </submittedName>
</protein>
<evidence type="ECO:0000313" key="1">
    <source>
        <dbReference type="EMBL" id="AEO93824.1"/>
    </source>
</evidence>
<keyword evidence="2" id="KW-1185">Reference proteome</keyword>
<dbReference type="EMBL" id="JN638751">
    <property type="protein sequence ID" value="AEO93824.1"/>
    <property type="molecule type" value="Genomic_DNA"/>
</dbReference>